<dbReference type="OrthoDB" id="9801223at2"/>
<organism evidence="4 5">
    <name type="scientific">Pontimonas salivibrio</name>
    <dbReference type="NCBI Taxonomy" id="1159327"/>
    <lineage>
        <taxon>Bacteria</taxon>
        <taxon>Bacillati</taxon>
        <taxon>Actinomycetota</taxon>
        <taxon>Actinomycetes</taxon>
        <taxon>Micrococcales</taxon>
        <taxon>Microbacteriaceae</taxon>
        <taxon>Pontimonas</taxon>
    </lineage>
</organism>
<comment type="cofactor">
    <cofactor evidence="1">
        <name>FAD</name>
        <dbReference type="ChEBI" id="CHEBI:57692"/>
    </cofactor>
</comment>
<dbReference type="SUPFAM" id="SSF52343">
    <property type="entry name" value="Ferredoxin reductase-like, C-terminal NADP-linked domain"/>
    <property type="match status" value="1"/>
</dbReference>
<dbReference type="Proteomes" id="UP000243077">
    <property type="component" value="Chromosome"/>
</dbReference>
<dbReference type="SUPFAM" id="SSF63380">
    <property type="entry name" value="Riboflavin synthase domain-like"/>
    <property type="match status" value="1"/>
</dbReference>
<protein>
    <submittedName>
        <fullName evidence="4">Ferridoxin reductase</fullName>
    </submittedName>
</protein>
<dbReference type="RefSeq" id="WP_158665464.1">
    <property type="nucleotide sequence ID" value="NZ_CP026923.1"/>
</dbReference>
<evidence type="ECO:0000256" key="1">
    <source>
        <dbReference type="ARBA" id="ARBA00001974"/>
    </source>
</evidence>
<feature type="transmembrane region" description="Helical" evidence="2">
    <location>
        <begin position="39"/>
        <end position="59"/>
    </location>
</feature>
<proteinExistence type="predicted"/>
<keyword evidence="2" id="KW-0812">Transmembrane</keyword>
<dbReference type="CDD" id="cd00322">
    <property type="entry name" value="FNR_like"/>
    <property type="match status" value="1"/>
</dbReference>
<dbReference type="InterPro" id="IPR017938">
    <property type="entry name" value="Riboflavin_synthase-like_b-brl"/>
</dbReference>
<gene>
    <name evidence="4" type="ORF">C3B54_11375</name>
</gene>
<keyword evidence="2" id="KW-1133">Transmembrane helix</keyword>
<dbReference type="PROSITE" id="PS51384">
    <property type="entry name" value="FAD_FR"/>
    <property type="match status" value="1"/>
</dbReference>
<dbReference type="AlphaFoldDB" id="A0A2L2BNY4"/>
<feature type="domain" description="FAD-binding FR-type" evidence="3">
    <location>
        <begin position="268"/>
        <end position="376"/>
    </location>
</feature>
<dbReference type="InterPro" id="IPR039261">
    <property type="entry name" value="FNR_nucleotide-bd"/>
</dbReference>
<dbReference type="PANTHER" id="PTHR47354">
    <property type="entry name" value="NADH OXIDOREDUCTASE HCR"/>
    <property type="match status" value="1"/>
</dbReference>
<feature type="transmembrane region" description="Helical" evidence="2">
    <location>
        <begin position="12"/>
        <end position="32"/>
    </location>
</feature>
<dbReference type="KEGG" id="psai:C3B54_11375"/>
<feature type="transmembrane region" description="Helical" evidence="2">
    <location>
        <begin position="219"/>
        <end position="243"/>
    </location>
</feature>
<evidence type="ECO:0000313" key="4">
    <source>
        <dbReference type="EMBL" id="AVG23373.1"/>
    </source>
</evidence>
<dbReference type="InterPro" id="IPR017927">
    <property type="entry name" value="FAD-bd_FR_type"/>
</dbReference>
<dbReference type="EMBL" id="CP026923">
    <property type="protein sequence ID" value="AVG23373.1"/>
    <property type="molecule type" value="Genomic_DNA"/>
</dbReference>
<feature type="transmembrane region" description="Helical" evidence="2">
    <location>
        <begin position="188"/>
        <end position="207"/>
    </location>
</feature>
<dbReference type="InterPro" id="IPR050415">
    <property type="entry name" value="MRET"/>
</dbReference>
<name>A0A2L2BNY4_9MICO</name>
<keyword evidence="2" id="KW-0472">Membrane</keyword>
<feature type="transmembrane region" description="Helical" evidence="2">
    <location>
        <begin position="65"/>
        <end position="83"/>
    </location>
</feature>
<evidence type="ECO:0000256" key="2">
    <source>
        <dbReference type="SAM" id="Phobius"/>
    </source>
</evidence>
<evidence type="ECO:0000313" key="5">
    <source>
        <dbReference type="Proteomes" id="UP000243077"/>
    </source>
</evidence>
<accession>A0A2L2BNY4</accession>
<sequence length="491" mass="52412">MTVTWPGMYRLISSVLTMIVLAAAGLSALGLVGFSPIGILVTAGLGIAATLLTSVLGALWRGAPLHVESSVITGVLIALIVPPTLEPRDLIGVSAAGAIAGASKWLIAPGGRHLFNPAATGVFFASVFGLTVGFWWVATPWLTPLIIAGGALVAFRSGHFFAVGWFLALSLALLTARLLVSGEPLGDTLWLVVTSYPLLFLGFFMVSEPLTQATRRFDQFLVAATIALPAALPFSLPLGFTTLSSSPELALLLGNAVAWGLTALRAVRRSTAVTLQQVMDINDTVREYRFISDHPLRIEPGQWVELQLPHQRVDSRGSRRVMSVSRLAPPSESDQWTFAITTRHSDPGSSWKRALAKATPGTKARVSQVGGDFLPPHAIVGHFVMVARGVGITPFSAQLFNARDRELGVEGTLIVVVSADEEEIYPELSHVRGIRRVMVGSVDQISTALPDSVDDISWAGVSGSPEFVAKARKNLEAAGVKRVQTDRFIGY</sequence>
<dbReference type="Gene3D" id="2.40.30.10">
    <property type="entry name" value="Translation factors"/>
    <property type="match status" value="1"/>
</dbReference>
<reference evidence="4 5" key="1">
    <citation type="submission" date="2018-02" db="EMBL/GenBank/DDBJ databases">
        <title>Complete genome of the streamlined marine actinobacterium Pontimonas salivibrio CL-TW6 adapted to coastal planktonic lifestype.</title>
        <authorList>
            <person name="Cho B.C."/>
            <person name="Hardies S.C."/>
            <person name="Jang G.I."/>
            <person name="Hwang C.Y."/>
        </authorList>
    </citation>
    <scope>NUCLEOTIDE SEQUENCE [LARGE SCALE GENOMIC DNA]</scope>
    <source>
        <strain evidence="4 5">CL-TW6</strain>
    </source>
</reference>
<dbReference type="GO" id="GO:0016491">
    <property type="term" value="F:oxidoreductase activity"/>
    <property type="evidence" value="ECO:0007669"/>
    <property type="project" value="InterPro"/>
</dbReference>
<evidence type="ECO:0000259" key="3">
    <source>
        <dbReference type="PROSITE" id="PS51384"/>
    </source>
</evidence>
<dbReference type="PANTHER" id="PTHR47354:SF5">
    <property type="entry name" value="PROTEIN RFBI"/>
    <property type="match status" value="1"/>
</dbReference>
<keyword evidence="5" id="KW-1185">Reference proteome</keyword>